<dbReference type="KEGG" id="tfr:BR63_09335"/>
<proteinExistence type="predicted"/>
<keyword evidence="2" id="KW-0812">Transmembrane</keyword>
<feature type="region of interest" description="Disordered" evidence="1">
    <location>
        <begin position="78"/>
        <end position="98"/>
    </location>
</feature>
<keyword evidence="4" id="KW-1185">Reference proteome</keyword>
<keyword evidence="2" id="KW-1133">Transmembrane helix</keyword>
<dbReference type="Proteomes" id="UP000515847">
    <property type="component" value="Chromosome"/>
</dbReference>
<protein>
    <submittedName>
        <fullName evidence="3">Uncharacterized protein</fullName>
    </submittedName>
</protein>
<feature type="transmembrane region" description="Helical" evidence="2">
    <location>
        <begin position="57"/>
        <end position="76"/>
    </location>
</feature>
<keyword evidence="2" id="KW-0472">Membrane</keyword>
<name>A0A7G6E341_THEFR</name>
<dbReference type="EMBL" id="CP045798">
    <property type="protein sequence ID" value="QNB46495.1"/>
    <property type="molecule type" value="Genomic_DNA"/>
</dbReference>
<feature type="region of interest" description="Disordered" evidence="1">
    <location>
        <begin position="1"/>
        <end position="44"/>
    </location>
</feature>
<evidence type="ECO:0000313" key="4">
    <source>
        <dbReference type="Proteomes" id="UP000515847"/>
    </source>
</evidence>
<feature type="compositionally biased region" description="Basic and acidic residues" evidence="1">
    <location>
        <begin position="1"/>
        <end position="18"/>
    </location>
</feature>
<reference evidence="3 4" key="1">
    <citation type="journal article" date="2019" name="Front. Microbiol.">
        <title>Thermoanaerosceptrum fracticalcis gen. nov. sp. nov., a Novel Fumarate-Fermenting Microorganism From a Deep Fractured Carbonate Aquifer of the US Great Basin.</title>
        <authorList>
            <person name="Hamilton-Brehm S.D."/>
            <person name="Stewart L.E."/>
            <person name="Zavarin M."/>
            <person name="Caldwell M."/>
            <person name="Lawson P.A."/>
            <person name="Onstott T.C."/>
            <person name="Grzymski J."/>
            <person name="Neveux I."/>
            <person name="Lollar B.S."/>
            <person name="Russell C.E."/>
            <person name="Moser D.P."/>
        </authorList>
    </citation>
    <scope>NUCLEOTIDE SEQUENCE [LARGE SCALE GENOMIC DNA]</scope>
    <source>
        <strain evidence="3 4">DRI-13</strain>
    </source>
</reference>
<evidence type="ECO:0000256" key="1">
    <source>
        <dbReference type="SAM" id="MobiDB-lite"/>
    </source>
</evidence>
<evidence type="ECO:0000256" key="2">
    <source>
        <dbReference type="SAM" id="Phobius"/>
    </source>
</evidence>
<evidence type="ECO:0000313" key="3">
    <source>
        <dbReference type="EMBL" id="QNB46495.1"/>
    </source>
</evidence>
<organism evidence="3 4">
    <name type="scientific">Thermanaerosceptrum fracticalcis</name>
    <dbReference type="NCBI Taxonomy" id="1712410"/>
    <lineage>
        <taxon>Bacteria</taxon>
        <taxon>Bacillati</taxon>
        <taxon>Bacillota</taxon>
        <taxon>Clostridia</taxon>
        <taxon>Eubacteriales</taxon>
        <taxon>Peptococcaceae</taxon>
        <taxon>Thermanaerosceptrum</taxon>
    </lineage>
</organism>
<gene>
    <name evidence="3" type="ORF">BR63_09335</name>
</gene>
<accession>A0A7G6E341</accession>
<feature type="compositionally biased region" description="Basic and acidic residues" evidence="1">
    <location>
        <begin position="26"/>
        <end position="42"/>
    </location>
</feature>
<dbReference type="RefSeq" id="WP_034422051.1">
    <property type="nucleotide sequence ID" value="NZ_CP045798.1"/>
</dbReference>
<dbReference type="AlphaFoldDB" id="A0A7G6E341"/>
<sequence>MTGYHEKSSFHHISEERQTQTNLPQDSKEVNEDNEDKEKKNPNEITLFGVKMSYAKTFGIAFMVLFALLFFPGIGVSSSQVKKEEIPQPSEGQENINQ</sequence>